<dbReference type="AlphaFoldDB" id="A0ABD2PVK5"/>
<sequence length="110" mass="12074">MPIATSCGAAAVLNNLIYVIGGYNQNFHPVSLVQVFDPTISEWRDDIAVPSLSLTHPDAPLMAFNGSLYIAGSRIKHKKVEKYNPATNTWRVLANEMIKRPSGIHTAVLK</sequence>
<dbReference type="PANTHER" id="PTHR46375">
    <property type="entry name" value="KELCH REPEAT AND BTB DOMAIN-CONTAINING PROTEIN 13-RELATED"/>
    <property type="match status" value="1"/>
</dbReference>
<dbReference type="Proteomes" id="UP001626550">
    <property type="component" value="Unassembled WGS sequence"/>
</dbReference>
<evidence type="ECO:0000313" key="3">
    <source>
        <dbReference type="Proteomes" id="UP001626550"/>
    </source>
</evidence>
<proteinExistence type="predicted"/>
<organism evidence="2 3">
    <name type="scientific">Cichlidogyrus casuarinus</name>
    <dbReference type="NCBI Taxonomy" id="1844966"/>
    <lineage>
        <taxon>Eukaryota</taxon>
        <taxon>Metazoa</taxon>
        <taxon>Spiralia</taxon>
        <taxon>Lophotrochozoa</taxon>
        <taxon>Platyhelminthes</taxon>
        <taxon>Monogenea</taxon>
        <taxon>Monopisthocotylea</taxon>
        <taxon>Dactylogyridea</taxon>
        <taxon>Ancyrocephalidae</taxon>
        <taxon>Cichlidogyrus</taxon>
    </lineage>
</organism>
<dbReference type="Gene3D" id="2.120.10.80">
    <property type="entry name" value="Kelch-type beta propeller"/>
    <property type="match status" value="1"/>
</dbReference>
<dbReference type="InterPro" id="IPR006652">
    <property type="entry name" value="Kelch_1"/>
</dbReference>
<protein>
    <recommendedName>
        <fullName evidence="4">Kelch repeat protein</fullName>
    </recommendedName>
</protein>
<evidence type="ECO:0008006" key="4">
    <source>
        <dbReference type="Google" id="ProtNLM"/>
    </source>
</evidence>
<dbReference type="Pfam" id="PF01344">
    <property type="entry name" value="Kelch_1"/>
    <property type="match status" value="1"/>
</dbReference>
<dbReference type="InterPro" id="IPR015915">
    <property type="entry name" value="Kelch-typ_b-propeller"/>
</dbReference>
<dbReference type="InterPro" id="IPR052392">
    <property type="entry name" value="Kelch-BTB_domain-containing"/>
</dbReference>
<evidence type="ECO:0000313" key="2">
    <source>
        <dbReference type="EMBL" id="KAL3311389.1"/>
    </source>
</evidence>
<keyword evidence="3" id="KW-1185">Reference proteome</keyword>
<gene>
    <name evidence="2" type="ORF">Ciccas_010028</name>
</gene>
<reference evidence="2 3" key="1">
    <citation type="submission" date="2024-11" db="EMBL/GenBank/DDBJ databases">
        <title>Adaptive evolution of stress response genes in parasites aligns with host niche diversity.</title>
        <authorList>
            <person name="Hahn C."/>
            <person name="Resl P."/>
        </authorList>
    </citation>
    <scope>NUCLEOTIDE SEQUENCE [LARGE SCALE GENOMIC DNA]</scope>
    <source>
        <strain evidence="2">EGGRZ-B1_66</strain>
        <tissue evidence="2">Body</tissue>
    </source>
</reference>
<dbReference type="EMBL" id="JBJKFK010002258">
    <property type="protein sequence ID" value="KAL3311389.1"/>
    <property type="molecule type" value="Genomic_DNA"/>
</dbReference>
<name>A0ABD2PVK5_9PLAT</name>
<dbReference type="PANTHER" id="PTHR46375:SF3">
    <property type="entry name" value="KELCH REPEAT AND BTB DOMAIN-CONTAINING PROTEIN 13"/>
    <property type="match status" value="1"/>
</dbReference>
<comment type="caution">
    <text evidence="2">The sequence shown here is derived from an EMBL/GenBank/DDBJ whole genome shotgun (WGS) entry which is preliminary data.</text>
</comment>
<dbReference type="SUPFAM" id="SSF117281">
    <property type="entry name" value="Kelch motif"/>
    <property type="match status" value="1"/>
</dbReference>
<keyword evidence="1" id="KW-0880">Kelch repeat</keyword>
<accession>A0ABD2PVK5</accession>
<evidence type="ECO:0000256" key="1">
    <source>
        <dbReference type="ARBA" id="ARBA00022441"/>
    </source>
</evidence>